<gene>
    <name evidence="2" type="ORF">KP509_04G105200</name>
</gene>
<organism evidence="2 3">
    <name type="scientific">Ceratopteris richardii</name>
    <name type="common">Triangle waterfern</name>
    <dbReference type="NCBI Taxonomy" id="49495"/>
    <lineage>
        <taxon>Eukaryota</taxon>
        <taxon>Viridiplantae</taxon>
        <taxon>Streptophyta</taxon>
        <taxon>Embryophyta</taxon>
        <taxon>Tracheophyta</taxon>
        <taxon>Polypodiopsida</taxon>
        <taxon>Polypodiidae</taxon>
        <taxon>Polypodiales</taxon>
        <taxon>Pteridineae</taxon>
        <taxon>Pteridaceae</taxon>
        <taxon>Parkerioideae</taxon>
        <taxon>Ceratopteris</taxon>
    </lineage>
</organism>
<dbReference type="PANTHER" id="PTHR19446">
    <property type="entry name" value="REVERSE TRANSCRIPTASES"/>
    <property type="match status" value="1"/>
</dbReference>
<dbReference type="Pfam" id="PF00078">
    <property type="entry name" value="RVT_1"/>
    <property type="match status" value="1"/>
</dbReference>
<reference evidence="2" key="1">
    <citation type="submission" date="2021-08" db="EMBL/GenBank/DDBJ databases">
        <title>WGS assembly of Ceratopteris richardii.</title>
        <authorList>
            <person name="Marchant D.B."/>
            <person name="Chen G."/>
            <person name="Jenkins J."/>
            <person name="Shu S."/>
            <person name="Leebens-Mack J."/>
            <person name="Grimwood J."/>
            <person name="Schmutz J."/>
            <person name="Soltis P."/>
            <person name="Soltis D."/>
            <person name="Chen Z.-H."/>
        </authorList>
    </citation>
    <scope>NUCLEOTIDE SEQUENCE</scope>
    <source>
        <strain evidence="2">Whitten #5841</strain>
        <tissue evidence="2">Leaf</tissue>
    </source>
</reference>
<evidence type="ECO:0000313" key="2">
    <source>
        <dbReference type="EMBL" id="KAH7440397.1"/>
    </source>
</evidence>
<sequence>MTTTHGLAILNGLHRFPGVAGFTCFPHRHGASTVDYIMTQPSFIPCIQDFTVGARPMGVAVDHALLTLSVSFQYSTAQTSVGKSHTHYTFTPETDSVYTKEISDHLRTVGPSLSLEECTTLLTETLHSAASVAYPHTRPVRRRQYGSMPQNSWYDEECREMRAQLQRDLLLGVITYRQSQIAFRRLVRRKKRAYLSQLERDLYQMFLSRDSREAWRLFHEHSTPPAITSPDVWDQYATSLYMVPGQEPLPSREEPCPATSTFFTARMVQRAIDRMRTGRAYDHDGLVAEHSIHARDMLMEVLVVLFNRAMCEGLPETWRLSTIVPIFKAGDPMEPGNYRTIMVGHTLARLYVSILEQHLSNWAEGEGMRAKGQAGFRRDLSTLDHILTLRAIIEEGRSHGKRIYCSFVDFRKAFDMVPRARLMRRLQEMGVPIELMWGIMALYKSVVGRVCTPQGLRTSSHQLEIETGRFRGVPADSRICRLGHLEPETELHYICHCTVYYEIRGRFHCLFREGFGPLSRVMSFEDQKCLGLYLLEVHRHRDTLLRRARGRQSQRQITDFFTPNTGQLEEQSVEHLVQSSVHTHTATTGTLID</sequence>
<evidence type="ECO:0000313" key="3">
    <source>
        <dbReference type="Proteomes" id="UP000825935"/>
    </source>
</evidence>
<dbReference type="OrthoDB" id="1706699at2759"/>
<keyword evidence="3" id="KW-1185">Reference proteome</keyword>
<name>A0A8T2UW55_CERRI</name>
<evidence type="ECO:0000259" key="1">
    <source>
        <dbReference type="Pfam" id="PF00078"/>
    </source>
</evidence>
<dbReference type="Proteomes" id="UP000825935">
    <property type="component" value="Chromosome 4"/>
</dbReference>
<proteinExistence type="predicted"/>
<dbReference type="AlphaFoldDB" id="A0A8T2UW55"/>
<accession>A0A8T2UW55</accession>
<dbReference type="EMBL" id="CM035409">
    <property type="protein sequence ID" value="KAH7440397.1"/>
    <property type="molecule type" value="Genomic_DNA"/>
</dbReference>
<feature type="domain" description="Reverse transcriptase" evidence="1">
    <location>
        <begin position="330"/>
        <end position="460"/>
    </location>
</feature>
<dbReference type="InterPro" id="IPR000477">
    <property type="entry name" value="RT_dom"/>
</dbReference>
<comment type="caution">
    <text evidence="2">The sequence shown here is derived from an EMBL/GenBank/DDBJ whole genome shotgun (WGS) entry which is preliminary data.</text>
</comment>
<protein>
    <recommendedName>
        <fullName evidence="1">Reverse transcriptase domain-containing protein</fullName>
    </recommendedName>
</protein>